<gene>
    <name evidence="1" type="ORF">NX720_00565</name>
</gene>
<name>A0ABY6GUK6_9GAMM</name>
<dbReference type="Proteomes" id="UP001163255">
    <property type="component" value="Chromosome"/>
</dbReference>
<reference evidence="1" key="1">
    <citation type="submission" date="2022-10" db="EMBL/GenBank/DDBJ databases">
        <title>Completed Genome Sequence of two octocoral isolated bacterium, Endozoicomonas euniceicola EF212T and Endozoicomonas gorgoniicola PS125T.</title>
        <authorList>
            <person name="Chiou Y.-J."/>
            <person name="Chen Y.-H."/>
        </authorList>
    </citation>
    <scope>NUCLEOTIDE SEQUENCE</scope>
    <source>
        <strain evidence="1">EF212</strain>
    </source>
</reference>
<protein>
    <submittedName>
        <fullName evidence="1">Uncharacterized protein</fullName>
    </submittedName>
</protein>
<evidence type="ECO:0000313" key="1">
    <source>
        <dbReference type="EMBL" id="UYM16462.1"/>
    </source>
</evidence>
<proteinExistence type="predicted"/>
<evidence type="ECO:0000313" key="2">
    <source>
        <dbReference type="Proteomes" id="UP001163255"/>
    </source>
</evidence>
<dbReference type="EMBL" id="CP103300">
    <property type="protein sequence ID" value="UYM16462.1"/>
    <property type="molecule type" value="Genomic_DNA"/>
</dbReference>
<sequence length="90" mass="10794">MIRLPSRLKELLRKDGAWCGVCMYTCLSPLWRYEAINLFRKAYNRGELKLPKDLRATCPNKTAFNRWLNIHYQKSWISQKDRLFLSGFRP</sequence>
<dbReference type="RefSeq" id="WP_262598756.1">
    <property type="nucleotide sequence ID" value="NZ_CP103300.1"/>
</dbReference>
<organism evidence="1 2">
    <name type="scientific">Endozoicomonas euniceicola</name>
    <dbReference type="NCBI Taxonomy" id="1234143"/>
    <lineage>
        <taxon>Bacteria</taxon>
        <taxon>Pseudomonadati</taxon>
        <taxon>Pseudomonadota</taxon>
        <taxon>Gammaproteobacteria</taxon>
        <taxon>Oceanospirillales</taxon>
        <taxon>Endozoicomonadaceae</taxon>
        <taxon>Endozoicomonas</taxon>
    </lineage>
</organism>
<keyword evidence="2" id="KW-1185">Reference proteome</keyword>
<accession>A0ABY6GUK6</accession>